<protein>
    <submittedName>
        <fullName evidence="1">Uncharacterized protein</fullName>
    </submittedName>
</protein>
<dbReference type="InParanoid" id="A0A0C3D755"/>
<organism evidence="1 2">
    <name type="scientific">Scleroderma citrinum Foug A</name>
    <dbReference type="NCBI Taxonomy" id="1036808"/>
    <lineage>
        <taxon>Eukaryota</taxon>
        <taxon>Fungi</taxon>
        <taxon>Dikarya</taxon>
        <taxon>Basidiomycota</taxon>
        <taxon>Agaricomycotina</taxon>
        <taxon>Agaricomycetes</taxon>
        <taxon>Agaricomycetidae</taxon>
        <taxon>Boletales</taxon>
        <taxon>Sclerodermatineae</taxon>
        <taxon>Sclerodermataceae</taxon>
        <taxon>Scleroderma</taxon>
    </lineage>
</organism>
<accession>A0A0C3D755</accession>
<dbReference type="HOGENOM" id="CLU_1846284_0_0_1"/>
<name>A0A0C3D755_9AGAM</name>
<proteinExistence type="predicted"/>
<sequence>MYDVIGFVCSTLSVTRLHTGLSGRAEGCHVIQSDARCMPCARFCLKQLCQKWKRTPCPVLAGCKIQTIGLLLSPSSDIRTVSVPTGFWHVDVLKRTRYIIRIPSLPKHRDILFASTIISSHDCKAFQCSDLSDLMQVFS</sequence>
<evidence type="ECO:0000313" key="2">
    <source>
        <dbReference type="Proteomes" id="UP000053989"/>
    </source>
</evidence>
<reference evidence="1 2" key="1">
    <citation type="submission" date="2014-04" db="EMBL/GenBank/DDBJ databases">
        <authorList>
            <consortium name="DOE Joint Genome Institute"/>
            <person name="Kuo A."/>
            <person name="Kohler A."/>
            <person name="Nagy L.G."/>
            <person name="Floudas D."/>
            <person name="Copeland A."/>
            <person name="Barry K.W."/>
            <person name="Cichocki N."/>
            <person name="Veneault-Fourrey C."/>
            <person name="LaButti K."/>
            <person name="Lindquist E.A."/>
            <person name="Lipzen A."/>
            <person name="Lundell T."/>
            <person name="Morin E."/>
            <person name="Murat C."/>
            <person name="Sun H."/>
            <person name="Tunlid A."/>
            <person name="Henrissat B."/>
            <person name="Grigoriev I.V."/>
            <person name="Hibbett D.S."/>
            <person name="Martin F."/>
            <person name="Nordberg H.P."/>
            <person name="Cantor M.N."/>
            <person name="Hua S.X."/>
        </authorList>
    </citation>
    <scope>NUCLEOTIDE SEQUENCE [LARGE SCALE GENOMIC DNA]</scope>
    <source>
        <strain evidence="1 2">Foug A</strain>
    </source>
</reference>
<dbReference type="AlphaFoldDB" id="A0A0C3D755"/>
<reference evidence="2" key="2">
    <citation type="submission" date="2015-01" db="EMBL/GenBank/DDBJ databases">
        <title>Evolutionary Origins and Diversification of the Mycorrhizal Mutualists.</title>
        <authorList>
            <consortium name="DOE Joint Genome Institute"/>
            <consortium name="Mycorrhizal Genomics Consortium"/>
            <person name="Kohler A."/>
            <person name="Kuo A."/>
            <person name="Nagy L.G."/>
            <person name="Floudas D."/>
            <person name="Copeland A."/>
            <person name="Barry K.W."/>
            <person name="Cichocki N."/>
            <person name="Veneault-Fourrey C."/>
            <person name="LaButti K."/>
            <person name="Lindquist E.A."/>
            <person name="Lipzen A."/>
            <person name="Lundell T."/>
            <person name="Morin E."/>
            <person name="Murat C."/>
            <person name="Riley R."/>
            <person name="Ohm R."/>
            <person name="Sun H."/>
            <person name="Tunlid A."/>
            <person name="Henrissat B."/>
            <person name="Grigoriev I.V."/>
            <person name="Hibbett D.S."/>
            <person name="Martin F."/>
        </authorList>
    </citation>
    <scope>NUCLEOTIDE SEQUENCE [LARGE SCALE GENOMIC DNA]</scope>
    <source>
        <strain evidence="2">Foug A</strain>
    </source>
</reference>
<keyword evidence="2" id="KW-1185">Reference proteome</keyword>
<dbReference type="Proteomes" id="UP000053989">
    <property type="component" value="Unassembled WGS sequence"/>
</dbReference>
<evidence type="ECO:0000313" key="1">
    <source>
        <dbReference type="EMBL" id="KIM52229.1"/>
    </source>
</evidence>
<gene>
    <name evidence="1" type="ORF">SCLCIDRAFT_572442</name>
</gene>
<dbReference type="EMBL" id="KN822218">
    <property type="protein sequence ID" value="KIM52229.1"/>
    <property type="molecule type" value="Genomic_DNA"/>
</dbReference>